<sequence length="88" mass="10052">MRFSILELFPISHCLPHSQPHLAKSCTNVILYFMVQCGLLDWYINRVCLKYTIHIAEARVGVLDLVGWARQKAGPIRTLGCSHVFTRP</sequence>
<protein>
    <submittedName>
        <fullName evidence="3">Secreted protein</fullName>
    </submittedName>
</protein>
<evidence type="ECO:0000313" key="1">
    <source>
        <dbReference type="EMBL" id="VDP70512.1"/>
    </source>
</evidence>
<name>A0A183KXS7_9TREM</name>
<evidence type="ECO:0000313" key="2">
    <source>
        <dbReference type="Proteomes" id="UP000279833"/>
    </source>
</evidence>
<evidence type="ECO:0000313" key="3">
    <source>
        <dbReference type="WBParaSite" id="SCUD_0001987601-mRNA-1"/>
    </source>
</evidence>
<dbReference type="EMBL" id="UZAK01043278">
    <property type="protein sequence ID" value="VDP70512.1"/>
    <property type="molecule type" value="Genomic_DNA"/>
</dbReference>
<accession>A0A183KXS7</accession>
<reference evidence="3" key="1">
    <citation type="submission" date="2016-06" db="UniProtKB">
        <authorList>
            <consortium name="WormBaseParasite"/>
        </authorList>
    </citation>
    <scope>IDENTIFICATION</scope>
</reference>
<proteinExistence type="predicted"/>
<organism evidence="3">
    <name type="scientific">Schistosoma curassoni</name>
    <dbReference type="NCBI Taxonomy" id="6186"/>
    <lineage>
        <taxon>Eukaryota</taxon>
        <taxon>Metazoa</taxon>
        <taxon>Spiralia</taxon>
        <taxon>Lophotrochozoa</taxon>
        <taxon>Platyhelminthes</taxon>
        <taxon>Trematoda</taxon>
        <taxon>Digenea</taxon>
        <taxon>Strigeidida</taxon>
        <taxon>Schistosomatoidea</taxon>
        <taxon>Schistosomatidae</taxon>
        <taxon>Schistosoma</taxon>
    </lineage>
</organism>
<dbReference type="Proteomes" id="UP000279833">
    <property type="component" value="Unassembled WGS sequence"/>
</dbReference>
<reference evidence="1 2" key="2">
    <citation type="submission" date="2018-11" db="EMBL/GenBank/DDBJ databases">
        <authorList>
            <consortium name="Pathogen Informatics"/>
        </authorList>
    </citation>
    <scope>NUCLEOTIDE SEQUENCE [LARGE SCALE GENOMIC DNA]</scope>
    <source>
        <strain evidence="1">Dakar</strain>
        <strain evidence="2">Dakar, Senegal</strain>
    </source>
</reference>
<dbReference type="AlphaFoldDB" id="A0A183KXS7"/>
<gene>
    <name evidence="1" type="ORF">SCUD_LOCUS19873</name>
</gene>
<dbReference type="WBParaSite" id="SCUD_0001987601-mRNA-1">
    <property type="protein sequence ID" value="SCUD_0001987601-mRNA-1"/>
    <property type="gene ID" value="SCUD_0001987601"/>
</dbReference>
<keyword evidence="2" id="KW-1185">Reference proteome</keyword>